<dbReference type="Pfam" id="PF00676">
    <property type="entry name" value="E1_dh"/>
    <property type="match status" value="1"/>
</dbReference>
<accession>A0ABT7MZI6</accession>
<dbReference type="Gene3D" id="3.40.50.970">
    <property type="match status" value="1"/>
</dbReference>
<dbReference type="PANTHER" id="PTHR43380">
    <property type="entry name" value="2-OXOISOVALERATE DEHYDROGENASE SUBUNIT ALPHA, MITOCHONDRIAL"/>
    <property type="match status" value="1"/>
</dbReference>
<dbReference type="Proteomes" id="UP001235064">
    <property type="component" value="Unassembled WGS sequence"/>
</dbReference>
<dbReference type="CDD" id="cd02000">
    <property type="entry name" value="TPP_E1_PDC_ADC_BCADC"/>
    <property type="match status" value="1"/>
</dbReference>
<feature type="domain" description="Dehydrogenase E1 component" evidence="5">
    <location>
        <begin position="52"/>
        <end position="321"/>
    </location>
</feature>
<evidence type="ECO:0000259" key="5">
    <source>
        <dbReference type="Pfam" id="PF00676"/>
    </source>
</evidence>
<dbReference type="SUPFAM" id="SSF52518">
    <property type="entry name" value="Thiamin diphosphate-binding fold (THDP-binding)"/>
    <property type="match status" value="1"/>
</dbReference>
<name>A0ABT7MZI6_9MICO</name>
<comment type="function">
    <text evidence="4">The branched-chain alpha-keto dehydrogenase complex catalyzes the overall conversion of alpha-keto acids to acyl-CoA and CO(2). It contains multiple copies of three enzymatic components: branched-chain alpha-keto acid decarboxylase (E1), lipoamide acyltransferase (E2) and lipoamide dehydrogenase (E3).</text>
</comment>
<evidence type="ECO:0000256" key="4">
    <source>
        <dbReference type="RuleBase" id="RU365014"/>
    </source>
</evidence>
<evidence type="ECO:0000313" key="6">
    <source>
        <dbReference type="EMBL" id="MDL9979866.1"/>
    </source>
</evidence>
<comment type="similarity">
    <text evidence="4">Belongs to the BCKDHA family.</text>
</comment>
<proteinExistence type="inferred from homology"/>
<evidence type="ECO:0000256" key="1">
    <source>
        <dbReference type="ARBA" id="ARBA00001964"/>
    </source>
</evidence>
<comment type="cofactor">
    <cofactor evidence="1 4">
        <name>thiamine diphosphate</name>
        <dbReference type="ChEBI" id="CHEBI:58937"/>
    </cofactor>
</comment>
<comment type="caution">
    <text evidence="6">The sequence shown here is derived from an EMBL/GenBank/DDBJ whole genome shotgun (WGS) entry which is preliminary data.</text>
</comment>
<organism evidence="6 7">
    <name type="scientific">Microbacterium candidum</name>
    <dbReference type="NCBI Taxonomy" id="3041922"/>
    <lineage>
        <taxon>Bacteria</taxon>
        <taxon>Bacillati</taxon>
        <taxon>Actinomycetota</taxon>
        <taxon>Actinomycetes</taxon>
        <taxon>Micrococcales</taxon>
        <taxon>Microbacteriaceae</taxon>
        <taxon>Microbacterium</taxon>
    </lineage>
</organism>
<dbReference type="PANTHER" id="PTHR43380:SF1">
    <property type="entry name" value="2-OXOISOVALERATE DEHYDROGENASE SUBUNIT ALPHA, MITOCHONDRIAL"/>
    <property type="match status" value="1"/>
</dbReference>
<dbReference type="EMBL" id="JASXSZ010000003">
    <property type="protein sequence ID" value="MDL9979866.1"/>
    <property type="molecule type" value="Genomic_DNA"/>
</dbReference>
<comment type="catalytic activity">
    <reaction evidence="4">
        <text>N(6)-[(R)-lipoyl]-L-lysyl-[protein] + 3-methyl-2-oxobutanoate + H(+) = N(6)-[(R)-S(8)-2-methylpropanoyldihydrolipoyl]-L-lysyl-[protein] + CO2</text>
        <dbReference type="Rhea" id="RHEA:13457"/>
        <dbReference type="Rhea" id="RHEA-COMP:10474"/>
        <dbReference type="Rhea" id="RHEA-COMP:10497"/>
        <dbReference type="ChEBI" id="CHEBI:11851"/>
        <dbReference type="ChEBI" id="CHEBI:15378"/>
        <dbReference type="ChEBI" id="CHEBI:16526"/>
        <dbReference type="ChEBI" id="CHEBI:83099"/>
        <dbReference type="ChEBI" id="CHEBI:83142"/>
        <dbReference type="EC" id="1.2.4.4"/>
    </reaction>
</comment>
<keyword evidence="7" id="KW-1185">Reference proteome</keyword>
<protein>
    <recommendedName>
        <fullName evidence="4">2-oxoisovalerate dehydrogenase subunit alpha</fullName>
        <ecNumber evidence="4">1.2.4.4</ecNumber>
    </recommendedName>
    <alternativeName>
        <fullName evidence="4">Branched-chain alpha-keto acid dehydrogenase E1 component alpha chain</fullName>
    </alternativeName>
</protein>
<evidence type="ECO:0000256" key="2">
    <source>
        <dbReference type="ARBA" id="ARBA00023002"/>
    </source>
</evidence>
<sequence length="376" mass="40355">MVHTLTPAADIGVDIDDVARLLTADGERIADSVLDPWIADVDAAQLRELHREMAVLRRIDAEGVALQRQGQLGLWAPCTGQEAVQIGTTRGLRNDDFVFPSYREIGVVYARGGRPSDFVLSWRGEAHSTLEPDTLHSGVPQIIIGAQTLHAVGYAMGIQRDGTDQVSATYFGDGASSQGDVNEAMVFAASFGAPVVFVCSNNQYAISEPVRVQAAAPIAGRAPGYGIPSMRVDGNDILACLAAMRWAAEHARTGAGPAFIEAVTYRMGPHTTSDDPTRYRDPAELERWRARDPLTRVEAYLRAQGEFDDEFAASVQHSADDMAAQVRAAALGAVTKPPLSVFDDVYAEPHTGIAEEIVAFAAYLDGFADAEGEVAR</sequence>
<dbReference type="EC" id="1.2.4.4" evidence="4"/>
<dbReference type="InterPro" id="IPR029061">
    <property type="entry name" value="THDP-binding"/>
</dbReference>
<evidence type="ECO:0000313" key="7">
    <source>
        <dbReference type="Proteomes" id="UP001235064"/>
    </source>
</evidence>
<dbReference type="RefSeq" id="WP_286288797.1">
    <property type="nucleotide sequence ID" value="NZ_JASXSZ010000003.1"/>
</dbReference>
<dbReference type="InterPro" id="IPR050771">
    <property type="entry name" value="Alpha-ketoacid_DH_E1_comp"/>
</dbReference>
<gene>
    <name evidence="6" type="ORF">QSV35_11045</name>
</gene>
<reference evidence="6 7" key="1">
    <citation type="submission" date="2023-06" db="EMBL/GenBank/DDBJ databases">
        <title>Microbacterium sp. nov., isolated from a waste landfill.</title>
        <authorList>
            <person name="Wen W."/>
        </authorList>
    </citation>
    <scope>NUCLEOTIDE SEQUENCE [LARGE SCALE GENOMIC DNA]</scope>
    <source>
        <strain evidence="6 7">ASV49</strain>
    </source>
</reference>
<keyword evidence="3 4" id="KW-0786">Thiamine pyrophosphate</keyword>
<evidence type="ECO:0000256" key="3">
    <source>
        <dbReference type="ARBA" id="ARBA00023052"/>
    </source>
</evidence>
<dbReference type="InterPro" id="IPR001017">
    <property type="entry name" value="DH_E1"/>
</dbReference>
<keyword evidence="2 4" id="KW-0560">Oxidoreductase</keyword>